<name>A0A397RVK0_9MOLU</name>
<comment type="caution">
    <text evidence="2">The sequence shown here is derived from an EMBL/GenBank/DDBJ whole genome shotgun (WGS) entry which is preliminary data.</text>
</comment>
<keyword evidence="1" id="KW-0732">Signal</keyword>
<dbReference type="RefSeq" id="WP_119015491.1">
    <property type="nucleotide sequence ID" value="NZ_QXEV01000002.1"/>
</dbReference>
<organism evidence="2 3">
    <name type="scientific">Anaeroplasma bactoclasticum</name>
    <dbReference type="NCBI Taxonomy" id="2088"/>
    <lineage>
        <taxon>Bacteria</taxon>
        <taxon>Bacillati</taxon>
        <taxon>Mycoplasmatota</taxon>
        <taxon>Mollicutes</taxon>
        <taxon>Anaeroplasmatales</taxon>
        <taxon>Anaeroplasmataceae</taxon>
        <taxon>Anaeroplasma</taxon>
    </lineage>
</organism>
<dbReference type="AlphaFoldDB" id="A0A397RVK0"/>
<protein>
    <submittedName>
        <fullName evidence="2">Uncharacterized protein</fullName>
    </submittedName>
</protein>
<dbReference type="Proteomes" id="UP000266506">
    <property type="component" value="Unassembled WGS sequence"/>
</dbReference>
<feature type="chain" id="PRO_5017296390" evidence="1">
    <location>
        <begin position="24"/>
        <end position="397"/>
    </location>
</feature>
<proteinExistence type="predicted"/>
<dbReference type="InParanoid" id="A0A397RVK0"/>
<dbReference type="EMBL" id="QXEV01000002">
    <property type="protein sequence ID" value="RIA78370.1"/>
    <property type="molecule type" value="Genomic_DNA"/>
</dbReference>
<keyword evidence="3" id="KW-1185">Reference proteome</keyword>
<gene>
    <name evidence="2" type="ORF">EI71_00322</name>
</gene>
<evidence type="ECO:0000256" key="1">
    <source>
        <dbReference type="SAM" id="SignalP"/>
    </source>
</evidence>
<feature type="signal peptide" evidence="1">
    <location>
        <begin position="1"/>
        <end position="23"/>
    </location>
</feature>
<evidence type="ECO:0000313" key="3">
    <source>
        <dbReference type="Proteomes" id="UP000266506"/>
    </source>
</evidence>
<evidence type="ECO:0000313" key="2">
    <source>
        <dbReference type="EMBL" id="RIA78370.1"/>
    </source>
</evidence>
<reference evidence="2 3" key="1">
    <citation type="submission" date="2018-08" db="EMBL/GenBank/DDBJ databases">
        <title>Genomic Encyclopedia of Archaeal and Bacterial Type Strains, Phase II (KMG-II): from individual species to whole genera.</title>
        <authorList>
            <person name="Goeker M."/>
        </authorList>
    </citation>
    <scope>NUCLEOTIDE SEQUENCE [LARGE SCALE GENOMIC DNA]</scope>
    <source>
        <strain evidence="2 3">ATCC 27112</strain>
    </source>
</reference>
<sequence>MNKKYLIPFVFTIFVLTSCGVDANKTATLTETTTNIETTTTSSTMETTTETLETTTTTVTPTTTKEKKEFYTYSSFIEEAFGIDTIIYNVDDTNPYGIDLTIYGSNISAIFYEPKNVSNPYTNLSFDEFYNDYEIAITYEDAKNRSECGFIAGDITPQGYLPLDNGIKEEDTYIRVSTGTYILATNGNYIGYIPNTFGSYHAIYYGCGYVSMEDVAAYLLAFGELPPNSNYGTSSYDRNECIETWGIYGRVNKANFSGDVNRYPYEPLLPNIMGEDSIYYTETDFGTTGSYKYKFYSRKEQTVNSYNNGEYIERNICRFVFVSDYDVKSIDERYVFYTYNHYNDFQEYLNYEGGWGLRFGCESAGNLPCSSRNDYDESFTPSTQYPSTIIRRFSEIV</sequence>
<accession>A0A397RVK0</accession>
<dbReference type="PROSITE" id="PS51257">
    <property type="entry name" value="PROKAR_LIPOPROTEIN"/>
    <property type="match status" value="1"/>
</dbReference>